<comment type="caution">
    <text evidence="1">The sequence shown here is derived from an EMBL/GenBank/DDBJ whole genome shotgun (WGS) entry which is preliminary data.</text>
</comment>
<protein>
    <submittedName>
        <fullName evidence="1">Uncharacterized protein</fullName>
    </submittedName>
</protein>
<keyword evidence="2" id="KW-1185">Reference proteome</keyword>
<reference evidence="1 2" key="1">
    <citation type="journal article" date="2023" name="Plants (Basel)">
        <title>Bridging the Gap: Combining Genomics and Transcriptomics Approaches to Understand Stylosanthes scabra, an Orphan Legume from the Brazilian Caatinga.</title>
        <authorList>
            <person name="Ferreira-Neto J.R.C."/>
            <person name="da Silva M.D."/>
            <person name="Binneck E."/>
            <person name="de Melo N.F."/>
            <person name="da Silva R.H."/>
            <person name="de Melo A.L.T.M."/>
            <person name="Pandolfi V."/>
            <person name="Bustamante F.O."/>
            <person name="Brasileiro-Vidal A.C."/>
            <person name="Benko-Iseppon A.M."/>
        </authorList>
    </citation>
    <scope>NUCLEOTIDE SEQUENCE [LARGE SCALE GENOMIC DNA]</scope>
    <source>
        <tissue evidence="1">Leaves</tissue>
    </source>
</reference>
<evidence type="ECO:0000313" key="2">
    <source>
        <dbReference type="Proteomes" id="UP001341840"/>
    </source>
</evidence>
<sequence>MTLTPARSFHGDQLFFATLTIDYDASDLATIDIVSCTLLTMSWIYQKFPRWCPMQGKQLSSPLLRAPFIGANEANTSPAVGDVLASTKYQLLT</sequence>
<evidence type="ECO:0000313" key="1">
    <source>
        <dbReference type="EMBL" id="MED6222206.1"/>
    </source>
</evidence>
<proteinExistence type="predicted"/>
<dbReference type="Proteomes" id="UP001341840">
    <property type="component" value="Unassembled WGS sequence"/>
</dbReference>
<dbReference type="EMBL" id="JASCZI010272433">
    <property type="protein sequence ID" value="MED6222206.1"/>
    <property type="molecule type" value="Genomic_DNA"/>
</dbReference>
<name>A0ABU6ZJT5_9FABA</name>
<organism evidence="1 2">
    <name type="scientific">Stylosanthes scabra</name>
    <dbReference type="NCBI Taxonomy" id="79078"/>
    <lineage>
        <taxon>Eukaryota</taxon>
        <taxon>Viridiplantae</taxon>
        <taxon>Streptophyta</taxon>
        <taxon>Embryophyta</taxon>
        <taxon>Tracheophyta</taxon>
        <taxon>Spermatophyta</taxon>
        <taxon>Magnoliopsida</taxon>
        <taxon>eudicotyledons</taxon>
        <taxon>Gunneridae</taxon>
        <taxon>Pentapetalae</taxon>
        <taxon>rosids</taxon>
        <taxon>fabids</taxon>
        <taxon>Fabales</taxon>
        <taxon>Fabaceae</taxon>
        <taxon>Papilionoideae</taxon>
        <taxon>50 kb inversion clade</taxon>
        <taxon>dalbergioids sensu lato</taxon>
        <taxon>Dalbergieae</taxon>
        <taxon>Pterocarpus clade</taxon>
        <taxon>Stylosanthes</taxon>
    </lineage>
</organism>
<gene>
    <name evidence="1" type="ORF">PIB30_062132</name>
</gene>
<accession>A0ABU6ZJT5</accession>